<gene>
    <name evidence="1" type="ORF">FOZ63_007540</name>
</gene>
<dbReference type="Proteomes" id="UP000553632">
    <property type="component" value="Unassembled WGS sequence"/>
</dbReference>
<dbReference type="EMBL" id="JABANO010030863">
    <property type="protein sequence ID" value="KAF4711174.1"/>
    <property type="molecule type" value="Genomic_DNA"/>
</dbReference>
<protein>
    <submittedName>
        <fullName evidence="1">Uncharacterized protein</fullName>
    </submittedName>
</protein>
<feature type="non-terminal residue" evidence="1">
    <location>
        <position position="217"/>
    </location>
</feature>
<keyword evidence="2" id="KW-1185">Reference proteome</keyword>
<reference evidence="1 2" key="1">
    <citation type="submission" date="2020-04" db="EMBL/GenBank/DDBJ databases">
        <title>Perkinsus olseni comparative genomics.</title>
        <authorList>
            <person name="Bogema D.R."/>
        </authorList>
    </citation>
    <scope>NUCLEOTIDE SEQUENCE [LARGE SCALE GENOMIC DNA]</scope>
    <source>
        <strain evidence="1 2">ATCC PRA-207</strain>
    </source>
</reference>
<feature type="non-terminal residue" evidence="1">
    <location>
        <position position="1"/>
    </location>
</feature>
<dbReference type="AlphaFoldDB" id="A0A7J6QRI6"/>
<proteinExistence type="predicted"/>
<name>A0A7J6QRI6_PEROL</name>
<sequence>VENALRWLSEHNPCYKDVVISSARLDALPNDGNLMEQLPARDYEGNVTDGEDAEDLEAPEEEAVINFPARCGDPISDAYPDFFTKAYPVLFPNGDADFNARGTGRLVKVTLREWAAHLLRLADKRFDNHPRFRFTVYNRFIRQRALQVTQVFVKQQGLSSDYTIAQLLQAVRSNDLTIEAGHEVEDAVEFFDHYISAWNDCKLRSDEVRRALEGDDT</sequence>
<comment type="caution">
    <text evidence="1">The sequence shown here is derived from an EMBL/GenBank/DDBJ whole genome shotgun (WGS) entry which is preliminary data.</text>
</comment>
<organism evidence="1 2">
    <name type="scientific">Perkinsus olseni</name>
    <name type="common">Perkinsus atlanticus</name>
    <dbReference type="NCBI Taxonomy" id="32597"/>
    <lineage>
        <taxon>Eukaryota</taxon>
        <taxon>Sar</taxon>
        <taxon>Alveolata</taxon>
        <taxon>Perkinsozoa</taxon>
        <taxon>Perkinsea</taxon>
        <taxon>Perkinsida</taxon>
        <taxon>Perkinsidae</taxon>
        <taxon>Perkinsus</taxon>
    </lineage>
</organism>
<evidence type="ECO:0000313" key="1">
    <source>
        <dbReference type="EMBL" id="KAF4711174.1"/>
    </source>
</evidence>
<evidence type="ECO:0000313" key="2">
    <source>
        <dbReference type="Proteomes" id="UP000553632"/>
    </source>
</evidence>
<accession>A0A7J6QRI6</accession>